<dbReference type="InterPro" id="IPR051067">
    <property type="entry name" value="NHER"/>
</dbReference>
<dbReference type="Gene3D" id="2.30.42.10">
    <property type="match status" value="1"/>
</dbReference>
<evidence type="ECO:0000313" key="4">
    <source>
        <dbReference type="Proteomes" id="UP000663879"/>
    </source>
</evidence>
<name>A0A813TUD5_9BILA</name>
<organism evidence="3 4">
    <name type="scientific">Brachionus calyciflorus</name>
    <dbReference type="NCBI Taxonomy" id="104777"/>
    <lineage>
        <taxon>Eukaryota</taxon>
        <taxon>Metazoa</taxon>
        <taxon>Spiralia</taxon>
        <taxon>Gnathifera</taxon>
        <taxon>Rotifera</taxon>
        <taxon>Eurotatoria</taxon>
        <taxon>Monogononta</taxon>
        <taxon>Pseudotrocha</taxon>
        <taxon>Ploima</taxon>
        <taxon>Brachionidae</taxon>
        <taxon>Brachionus</taxon>
    </lineage>
</organism>
<protein>
    <recommendedName>
        <fullName evidence="2">PDZ domain-containing protein</fullName>
    </recommendedName>
</protein>
<dbReference type="SMART" id="SM00228">
    <property type="entry name" value="PDZ"/>
    <property type="match status" value="1"/>
</dbReference>
<dbReference type="PANTHER" id="PTHR14191:SF3">
    <property type="entry name" value="NA(+)_H(+) EXCHANGE REGULATORY COFACTOR-LIKE PROTEIN NRFL-1"/>
    <property type="match status" value="1"/>
</dbReference>
<dbReference type="OrthoDB" id="10007415at2759"/>
<dbReference type="Proteomes" id="UP000663879">
    <property type="component" value="Unassembled WGS sequence"/>
</dbReference>
<proteinExistence type="predicted"/>
<gene>
    <name evidence="3" type="ORF">OXX778_LOCUS7284</name>
</gene>
<evidence type="ECO:0000313" key="3">
    <source>
        <dbReference type="EMBL" id="CAF0817445.1"/>
    </source>
</evidence>
<reference evidence="3" key="1">
    <citation type="submission" date="2021-02" db="EMBL/GenBank/DDBJ databases">
        <authorList>
            <person name="Nowell W R."/>
        </authorList>
    </citation>
    <scope>NUCLEOTIDE SEQUENCE</scope>
    <source>
        <strain evidence="3">Ploen Becks lab</strain>
    </source>
</reference>
<sequence length="133" mass="15202">MNISPNVNFSKWSSYYYETKGTSYQTNHGFEFDEDSVSSDSCSLSRVCRLPKLSNTQEKEYGFVIKTTVNGKIRDHVIMNVISDSLASKAGLKNNDIIVEINSKRVSYMSHEDIVSFILNIQDNFVDFYVMQS</sequence>
<evidence type="ECO:0000259" key="2">
    <source>
        <dbReference type="PROSITE" id="PS50106"/>
    </source>
</evidence>
<dbReference type="Pfam" id="PF00595">
    <property type="entry name" value="PDZ"/>
    <property type="match status" value="1"/>
</dbReference>
<accession>A0A813TUD5</accession>
<feature type="domain" description="PDZ" evidence="2">
    <location>
        <begin position="50"/>
        <end position="118"/>
    </location>
</feature>
<dbReference type="PANTHER" id="PTHR14191">
    <property type="entry name" value="PDZ DOMAIN CONTAINING PROTEIN"/>
    <property type="match status" value="1"/>
</dbReference>
<dbReference type="AlphaFoldDB" id="A0A813TUD5"/>
<dbReference type="GO" id="GO:0043495">
    <property type="term" value="F:protein-membrane adaptor activity"/>
    <property type="evidence" value="ECO:0007669"/>
    <property type="project" value="TreeGrafter"/>
</dbReference>
<comment type="caution">
    <text evidence="3">The sequence shown here is derived from an EMBL/GenBank/DDBJ whole genome shotgun (WGS) entry which is preliminary data.</text>
</comment>
<keyword evidence="1" id="KW-0677">Repeat</keyword>
<dbReference type="InterPro" id="IPR001478">
    <property type="entry name" value="PDZ"/>
</dbReference>
<keyword evidence="4" id="KW-1185">Reference proteome</keyword>
<dbReference type="EMBL" id="CAJNOC010000922">
    <property type="protein sequence ID" value="CAF0817445.1"/>
    <property type="molecule type" value="Genomic_DNA"/>
</dbReference>
<dbReference type="GO" id="GO:0072659">
    <property type="term" value="P:protein localization to plasma membrane"/>
    <property type="evidence" value="ECO:0007669"/>
    <property type="project" value="TreeGrafter"/>
</dbReference>
<dbReference type="PROSITE" id="PS50106">
    <property type="entry name" value="PDZ"/>
    <property type="match status" value="1"/>
</dbReference>
<dbReference type="InterPro" id="IPR036034">
    <property type="entry name" value="PDZ_sf"/>
</dbReference>
<dbReference type="SUPFAM" id="SSF50156">
    <property type="entry name" value="PDZ domain-like"/>
    <property type="match status" value="1"/>
</dbReference>
<dbReference type="GO" id="GO:0016324">
    <property type="term" value="C:apical plasma membrane"/>
    <property type="evidence" value="ECO:0007669"/>
    <property type="project" value="TreeGrafter"/>
</dbReference>
<evidence type="ECO:0000256" key="1">
    <source>
        <dbReference type="ARBA" id="ARBA00022737"/>
    </source>
</evidence>